<dbReference type="RefSeq" id="WP_194556184.1">
    <property type="nucleotide sequence ID" value="NZ_JADKMY010000001.1"/>
</dbReference>
<evidence type="ECO:0000256" key="1">
    <source>
        <dbReference type="SAM" id="Phobius"/>
    </source>
</evidence>
<name>A0ABR9ZIV2_9CORY</name>
<dbReference type="Pfam" id="PF12028">
    <property type="entry name" value="DUF3515"/>
    <property type="match status" value="2"/>
</dbReference>
<keyword evidence="1" id="KW-0812">Transmembrane</keyword>
<evidence type="ECO:0000313" key="3">
    <source>
        <dbReference type="Proteomes" id="UP000635902"/>
    </source>
</evidence>
<dbReference type="EMBL" id="JADKMY010000001">
    <property type="protein sequence ID" value="MBF4553367.1"/>
    <property type="molecule type" value="Genomic_DNA"/>
</dbReference>
<comment type="caution">
    <text evidence="2">The sequence shown here is derived from an EMBL/GenBank/DDBJ whole genome shotgun (WGS) entry which is preliminary data.</text>
</comment>
<accession>A0ABR9ZIV2</accession>
<evidence type="ECO:0000313" key="2">
    <source>
        <dbReference type="EMBL" id="MBF4553367.1"/>
    </source>
</evidence>
<protein>
    <submittedName>
        <fullName evidence="2">DUF3515 domain-containing protein</fullName>
    </submittedName>
</protein>
<feature type="transmembrane region" description="Helical" evidence="1">
    <location>
        <begin position="17"/>
        <end position="41"/>
    </location>
</feature>
<reference evidence="2 3" key="1">
    <citation type="submission" date="2020-10" db="EMBL/GenBank/DDBJ databases">
        <title>Novel species in genus Corynebacterium.</title>
        <authorList>
            <person name="Zhang G."/>
        </authorList>
    </citation>
    <scope>NUCLEOTIDE SEQUENCE [LARGE SCALE GENOMIC DNA]</scope>
    <source>
        <strain evidence="2 3">DSM 45110</strain>
    </source>
</reference>
<dbReference type="Proteomes" id="UP000635902">
    <property type="component" value="Unassembled WGS sequence"/>
</dbReference>
<organism evidence="2 3">
    <name type="scientific">Corynebacterium suicordis DSM 45110</name>
    <dbReference type="NCBI Taxonomy" id="1121369"/>
    <lineage>
        <taxon>Bacteria</taxon>
        <taxon>Bacillati</taxon>
        <taxon>Actinomycetota</taxon>
        <taxon>Actinomycetes</taxon>
        <taxon>Mycobacteriales</taxon>
        <taxon>Corynebacteriaceae</taxon>
        <taxon>Corynebacterium</taxon>
    </lineage>
</organism>
<gene>
    <name evidence="2" type="ORF">IRY30_04640</name>
</gene>
<keyword evidence="1" id="KW-0472">Membrane</keyword>
<keyword evidence="3" id="KW-1185">Reference proteome</keyword>
<proteinExistence type="predicted"/>
<sequence>MSTQVSTPRSGSSYSRVVVVLALVLAVVFTFAVIAGARIFMERQSMVPVAMGQADAPDAQSSACTDYVGNLPDSLGDYRNVGIVDPAPAGAAAFRNLSKAELTVRCGVRMPDQYTVLSETVEAGGARWFEVNDATPGSTLRTWYLVDSSPTVAITADADIESQLADLGEASHSFTADGPAPGAYPLSTIPMAQGSRGDAKAAAATCDKFLNALPQDIENYSRTTHEDAPSASATYLSQDAAEPVVVRCGAELPESYAPGERVTQVDDVAWFAEPKLAQGSTVGVWYALSHQQIVAISMPNNAGNAVVNAVTTAISQTMEKEDQR</sequence>
<dbReference type="InterPro" id="IPR021903">
    <property type="entry name" value="DUF3515"/>
</dbReference>
<keyword evidence="1" id="KW-1133">Transmembrane helix</keyword>